<dbReference type="AlphaFoldDB" id="A0A6B0TUM8"/>
<sequence length="77" mass="8518">MARLVGSGISLIALSFSSVVCTPVAFILCPRNFTSSTPKWHFDLFKRSPAFINLLKTASRRSRCSVFVLPLIITSSR</sequence>
<protein>
    <submittedName>
        <fullName evidence="1">Putative secreted protein</fullName>
    </submittedName>
</protein>
<reference evidence="1" key="1">
    <citation type="submission" date="2019-12" db="EMBL/GenBank/DDBJ databases">
        <title>An insight into the sialome of adult female Ixodes ricinus ticks feeding for 6 days.</title>
        <authorList>
            <person name="Perner J."/>
            <person name="Ribeiro J.M.C."/>
        </authorList>
    </citation>
    <scope>NUCLEOTIDE SEQUENCE</scope>
    <source>
        <strain evidence="1">Semi-engorged</strain>
        <tissue evidence="1">Salivary glands</tissue>
    </source>
</reference>
<evidence type="ECO:0000313" key="1">
    <source>
        <dbReference type="EMBL" id="MXU83722.1"/>
    </source>
</evidence>
<organism evidence="1">
    <name type="scientific">Ixodes ricinus</name>
    <name type="common">Common tick</name>
    <name type="synonym">Acarus ricinus</name>
    <dbReference type="NCBI Taxonomy" id="34613"/>
    <lineage>
        <taxon>Eukaryota</taxon>
        <taxon>Metazoa</taxon>
        <taxon>Ecdysozoa</taxon>
        <taxon>Arthropoda</taxon>
        <taxon>Chelicerata</taxon>
        <taxon>Arachnida</taxon>
        <taxon>Acari</taxon>
        <taxon>Parasitiformes</taxon>
        <taxon>Ixodida</taxon>
        <taxon>Ixodoidea</taxon>
        <taxon>Ixodidae</taxon>
        <taxon>Ixodinae</taxon>
        <taxon>Ixodes</taxon>
    </lineage>
</organism>
<name>A0A6B0TUM8_IXORI</name>
<proteinExistence type="predicted"/>
<accession>A0A6B0TUM8</accession>
<dbReference type="EMBL" id="GIFC01001639">
    <property type="protein sequence ID" value="MXU83722.1"/>
    <property type="molecule type" value="Transcribed_RNA"/>
</dbReference>